<gene>
    <name evidence="3" type="ORF">TrST_g4851</name>
</gene>
<feature type="transmembrane region" description="Helical" evidence="1">
    <location>
        <begin position="706"/>
        <end position="729"/>
    </location>
</feature>
<keyword evidence="1" id="KW-0812">Transmembrane</keyword>
<dbReference type="Gene3D" id="3.30.530.20">
    <property type="match status" value="1"/>
</dbReference>
<keyword evidence="1" id="KW-1133">Transmembrane helix</keyword>
<protein>
    <recommendedName>
        <fullName evidence="2">START domain-containing protein</fullName>
    </recommendedName>
</protein>
<comment type="caution">
    <text evidence="3">The sequence shown here is derived from an EMBL/GenBank/DDBJ whole genome shotgun (WGS) entry which is preliminary data.</text>
</comment>
<dbReference type="SUPFAM" id="SSF55961">
    <property type="entry name" value="Bet v1-like"/>
    <property type="match status" value="1"/>
</dbReference>
<evidence type="ECO:0000313" key="3">
    <source>
        <dbReference type="EMBL" id="GMH86948.1"/>
    </source>
</evidence>
<dbReference type="AlphaFoldDB" id="A0A9W7BHV1"/>
<dbReference type="Pfam" id="PF01852">
    <property type="entry name" value="START"/>
    <property type="match status" value="1"/>
</dbReference>
<feature type="transmembrane region" description="Helical" evidence="1">
    <location>
        <begin position="741"/>
        <end position="759"/>
    </location>
</feature>
<dbReference type="GO" id="GO:0008289">
    <property type="term" value="F:lipid binding"/>
    <property type="evidence" value="ECO:0007669"/>
    <property type="project" value="InterPro"/>
</dbReference>
<feature type="transmembrane region" description="Helical" evidence="1">
    <location>
        <begin position="765"/>
        <end position="785"/>
    </location>
</feature>
<keyword evidence="4" id="KW-1185">Reference proteome</keyword>
<feature type="transmembrane region" description="Helical" evidence="1">
    <location>
        <begin position="845"/>
        <end position="863"/>
    </location>
</feature>
<evidence type="ECO:0000256" key="1">
    <source>
        <dbReference type="SAM" id="Phobius"/>
    </source>
</evidence>
<dbReference type="Proteomes" id="UP001165085">
    <property type="component" value="Unassembled WGS sequence"/>
</dbReference>
<dbReference type="InterPro" id="IPR002913">
    <property type="entry name" value="START_lipid-bd_dom"/>
</dbReference>
<evidence type="ECO:0000259" key="2">
    <source>
        <dbReference type="Pfam" id="PF01852"/>
    </source>
</evidence>
<keyword evidence="1" id="KW-0472">Membrane</keyword>
<feature type="domain" description="START" evidence="2">
    <location>
        <begin position="265"/>
        <end position="358"/>
    </location>
</feature>
<sequence>MPTSLPTTNPTFTLAQLQSFLEHTAEQFVQQNKTITESDIECVKNAFLFARSSDNIASFEEKRKQLVPAHAIDDARKQQAIITAVSNTKSGFSSAGKVLSNPSRVTLMVSKSRIVPMESQSSTALSVLSSPEAIKHTEAFNKDIEIESEMVRQIDNAPQMYTDEEDEMINSALGLNSGLKMKGAIPFQDFKSTFSTTKFLRGFYNAKLGDIYSMSTFTLRGNHSWVAARVANYYYHCKNPAFGVMKEQLGNEEIYLEVPNKHSMVYKQDYAFPSPLTDREVIVKIVWKRLSETSVMVTYHPLTSHPEVENKDGKAVIRASFHVSILVTQLDDRTTELQWSSHVNFGGNLPSAVINGFIIPNTNRILSHHQAYFANSILLQDLKKTDGKLLGEVLINQIKKARKKGGWKKRAELGKVGIDEVLYISAAMRELLPRHPWFRALLHEVSLNKVKVAPTVTTALSDMKDKDAIILAKGLSTIILTNTEASAAVAHWIAQNPALEEFENEYEWMRSFFVEIAQNNLNTSNLGLRLRVFAGALLSTVDLITDVYMTVKFFNTEGQEGYGRINAWLIGLTMLFQILAVYGNNSKKLSHFFKDALAILVGLKPALDAYRVGSGSEQEDHQLLSPFEDMTYCKCVETVFEAIPSSIVQIYALILAKEKGLDAIVSILISAATIAFTSSMISYDWDTSPANRIYNPSQYGYIQDKALSRALCFLSMMSLSFAHVMLRTFSCALLALTNPQWLIYYLVADVGLFFLYKIVRRDFFYLVNLNGIVRLAIAILERFTIKLLVDFTMLIHLRGPCEMGGFWFLVTLLLSMAGSVGSVYLYSTHYEGDIKLDAETLQKVLGVLGTVWMSSAIAFVSVMDRKYLHTFYSLDTTSDYKRKSFLSAGEDQDYLKSKILKDQPDVYRTWGDELIKPWTLKNWDRWEEEKPEWFSDKWIEHVPNEYIPYDWRVKYNKTKGRVEDPMMRRRSSLAQVKMLMGGEEEK</sequence>
<accession>A0A9W7BHV1</accession>
<dbReference type="InterPro" id="IPR023393">
    <property type="entry name" value="START-like_dom_sf"/>
</dbReference>
<dbReference type="EMBL" id="BRXY01000321">
    <property type="protein sequence ID" value="GMH86948.1"/>
    <property type="molecule type" value="Genomic_DNA"/>
</dbReference>
<proteinExistence type="predicted"/>
<feature type="transmembrane region" description="Helical" evidence="1">
    <location>
        <begin position="806"/>
        <end position="825"/>
    </location>
</feature>
<dbReference type="OrthoDB" id="193494at2759"/>
<organism evidence="3 4">
    <name type="scientific">Triparma strigata</name>
    <dbReference type="NCBI Taxonomy" id="1606541"/>
    <lineage>
        <taxon>Eukaryota</taxon>
        <taxon>Sar</taxon>
        <taxon>Stramenopiles</taxon>
        <taxon>Ochrophyta</taxon>
        <taxon>Bolidophyceae</taxon>
        <taxon>Parmales</taxon>
        <taxon>Triparmaceae</taxon>
        <taxon>Triparma</taxon>
    </lineage>
</organism>
<reference evidence="4" key="1">
    <citation type="journal article" date="2023" name="Commun. Biol.">
        <title>Genome analysis of Parmales, the sister group of diatoms, reveals the evolutionary specialization of diatoms from phago-mixotrophs to photoautotrophs.</title>
        <authorList>
            <person name="Ban H."/>
            <person name="Sato S."/>
            <person name="Yoshikawa S."/>
            <person name="Yamada K."/>
            <person name="Nakamura Y."/>
            <person name="Ichinomiya M."/>
            <person name="Sato N."/>
            <person name="Blanc-Mathieu R."/>
            <person name="Endo H."/>
            <person name="Kuwata A."/>
            <person name="Ogata H."/>
        </authorList>
    </citation>
    <scope>NUCLEOTIDE SEQUENCE [LARGE SCALE GENOMIC DNA]</scope>
    <source>
        <strain evidence="4">NIES 3701</strain>
    </source>
</reference>
<feature type="transmembrane region" description="Helical" evidence="1">
    <location>
        <begin position="663"/>
        <end position="683"/>
    </location>
</feature>
<name>A0A9W7BHV1_9STRA</name>
<evidence type="ECO:0000313" key="4">
    <source>
        <dbReference type="Proteomes" id="UP001165085"/>
    </source>
</evidence>